<keyword evidence="1" id="KW-0378">Hydrolase</keyword>
<accession>A0A8J6CY40</accession>
<dbReference type="EMBL" id="JAHUZN010000008">
    <property type="protein sequence ID" value="KAG8486485.1"/>
    <property type="molecule type" value="Genomic_DNA"/>
</dbReference>
<dbReference type="GO" id="GO:0015074">
    <property type="term" value="P:DNA integration"/>
    <property type="evidence" value="ECO:0007669"/>
    <property type="project" value="InterPro"/>
</dbReference>
<dbReference type="PROSITE" id="PS50994">
    <property type="entry name" value="INTEGRASE"/>
    <property type="match status" value="1"/>
</dbReference>
<proteinExistence type="predicted"/>
<dbReference type="GO" id="GO:0003676">
    <property type="term" value="F:nucleic acid binding"/>
    <property type="evidence" value="ECO:0007669"/>
    <property type="project" value="InterPro"/>
</dbReference>
<keyword evidence="4" id="KW-1185">Reference proteome</keyword>
<evidence type="ECO:0000313" key="4">
    <source>
        <dbReference type="Proteomes" id="UP000701853"/>
    </source>
</evidence>
<dbReference type="Proteomes" id="UP000701853">
    <property type="component" value="Chromosome 8"/>
</dbReference>
<protein>
    <recommendedName>
        <fullName evidence="2">Integrase catalytic domain-containing protein</fullName>
    </recommendedName>
</protein>
<gene>
    <name evidence="3" type="ORF">CXB51_019766</name>
</gene>
<dbReference type="SUPFAM" id="SSF53098">
    <property type="entry name" value="Ribonuclease H-like"/>
    <property type="match status" value="1"/>
</dbReference>
<dbReference type="PANTHER" id="PTHR42648:SF22">
    <property type="entry name" value="REVERSE TRANSCRIPTASE TY1_COPIA-TYPE DOMAIN-CONTAINING PROTEIN"/>
    <property type="match status" value="1"/>
</dbReference>
<dbReference type="OrthoDB" id="1938972at2759"/>
<dbReference type="InterPro" id="IPR054722">
    <property type="entry name" value="PolX-like_BBD"/>
</dbReference>
<comment type="caution">
    <text evidence="3">The sequence shown here is derived from an EMBL/GenBank/DDBJ whole genome shotgun (WGS) entry which is preliminary data.</text>
</comment>
<evidence type="ECO:0000256" key="1">
    <source>
        <dbReference type="ARBA" id="ARBA00022670"/>
    </source>
</evidence>
<reference evidence="3 4" key="1">
    <citation type="journal article" date="2021" name="bioRxiv">
        <title>The Gossypium anomalum genome as a resource for cotton improvement and evolutionary analysis of hybrid incompatibility.</title>
        <authorList>
            <person name="Grover C.E."/>
            <person name="Yuan D."/>
            <person name="Arick M.A."/>
            <person name="Miller E.R."/>
            <person name="Hu G."/>
            <person name="Peterson D.G."/>
            <person name="Wendel J.F."/>
            <person name="Udall J.A."/>
        </authorList>
    </citation>
    <scope>NUCLEOTIDE SEQUENCE [LARGE SCALE GENOMIC DNA]</scope>
    <source>
        <strain evidence="3">JFW-Udall</strain>
        <tissue evidence="3">Leaf</tissue>
    </source>
</reference>
<dbReference type="InterPro" id="IPR039537">
    <property type="entry name" value="Retrotran_Ty1/copia-like"/>
</dbReference>
<dbReference type="InterPro" id="IPR036397">
    <property type="entry name" value="RNaseH_sf"/>
</dbReference>
<dbReference type="GO" id="GO:0008233">
    <property type="term" value="F:peptidase activity"/>
    <property type="evidence" value="ECO:0007669"/>
    <property type="project" value="UniProtKB-KW"/>
</dbReference>
<feature type="domain" description="Integrase catalytic" evidence="2">
    <location>
        <begin position="172"/>
        <end position="271"/>
    </location>
</feature>
<dbReference type="GO" id="GO:0006508">
    <property type="term" value="P:proteolysis"/>
    <property type="evidence" value="ECO:0007669"/>
    <property type="project" value="UniProtKB-KW"/>
</dbReference>
<dbReference type="InterPro" id="IPR025724">
    <property type="entry name" value="GAG-pre-integrase_dom"/>
</dbReference>
<dbReference type="Pfam" id="PF22936">
    <property type="entry name" value="Pol_BBD"/>
    <property type="match status" value="1"/>
</dbReference>
<dbReference type="PANTHER" id="PTHR42648">
    <property type="entry name" value="TRANSPOSASE, PUTATIVE-RELATED"/>
    <property type="match status" value="1"/>
</dbReference>
<dbReference type="InterPro" id="IPR012337">
    <property type="entry name" value="RNaseH-like_sf"/>
</dbReference>
<dbReference type="InterPro" id="IPR001584">
    <property type="entry name" value="Integrase_cat-core"/>
</dbReference>
<name>A0A8J6CY40_9ROSI</name>
<dbReference type="Pfam" id="PF13976">
    <property type="entry name" value="gag_pre-integrs"/>
    <property type="match status" value="1"/>
</dbReference>
<evidence type="ECO:0000313" key="3">
    <source>
        <dbReference type="EMBL" id="KAG8486485.1"/>
    </source>
</evidence>
<dbReference type="AlphaFoldDB" id="A0A8J6CY40"/>
<keyword evidence="1" id="KW-0645">Protease</keyword>
<dbReference type="Gene3D" id="3.30.420.10">
    <property type="entry name" value="Ribonuclease H-like superfamily/Ribonuclease H"/>
    <property type="match status" value="1"/>
</dbReference>
<organism evidence="3 4">
    <name type="scientific">Gossypium anomalum</name>
    <dbReference type="NCBI Taxonomy" id="47600"/>
    <lineage>
        <taxon>Eukaryota</taxon>
        <taxon>Viridiplantae</taxon>
        <taxon>Streptophyta</taxon>
        <taxon>Embryophyta</taxon>
        <taxon>Tracheophyta</taxon>
        <taxon>Spermatophyta</taxon>
        <taxon>Magnoliopsida</taxon>
        <taxon>eudicotyledons</taxon>
        <taxon>Gunneridae</taxon>
        <taxon>Pentapetalae</taxon>
        <taxon>rosids</taxon>
        <taxon>malvids</taxon>
        <taxon>Malvales</taxon>
        <taxon>Malvaceae</taxon>
        <taxon>Malvoideae</taxon>
        <taxon>Gossypium</taxon>
    </lineage>
</organism>
<evidence type="ECO:0000259" key="2">
    <source>
        <dbReference type="PROSITE" id="PS50994"/>
    </source>
</evidence>
<dbReference type="Pfam" id="PF00665">
    <property type="entry name" value="rve"/>
    <property type="match status" value="1"/>
</dbReference>
<sequence>MTGNSTLFQTYTPCHDKSRIRIADGSYSPVAGVGEVQITENFSLDKVLHVPNLSCNLLSISKLTKDEKVLAEFSAIGCVIQEQKSGRMIGTAKVNDGLYVRNKDSTKGGLALSTSKEDTIMLWHHRLGHPNFLYLKKHLPLLFRNKSINSLRCEICQLSKHTRVPYPLKPYIQSQPFSLIHSDLWGANRVKNIMGARWFITFIDDHTRVCWVYLLKEKSETPKVFQNFHSMVRTQFNSTIHTLHTDNGREYFNSVLSPYLSDQGNTPKLLS</sequence>